<sequence length="388" mass="44737">MGTDDAFNNDYHVMKAKTSEDSTCEHESNCDSVSYSCSSASSLQLLDSEIFELEDESVAENENDYLTELEKIRKMIEDSAIFTHNDSALPGIHRSDPRTCIRDKFSSTLHAEADNQDQDAPTALKGVEQFHQTDENSARGWRELEKAVDCIDSFVRAHNQKLSPPAFAKNFDKCANVGEGLNLSRLKIRVKEWKSIVQHWRNEDVNDERDRREESDTNEMRTHDAELKEIYERLKSYELEVNHSKMTIEDLLSKLHIYEGKDHKKSGLEILKEQTGSPIDHLEALHDSNGDGISEIKTIASTQQYFENTLEDMRQQVANERMQILYEREKQQLDYDARSNELEEVHALSLQLLRSLLLREKLLKREEKAPRGSSPKRFPTCDISRISK</sequence>
<name>F0WCD0_9STRA</name>
<reference evidence="2" key="1">
    <citation type="journal article" date="2011" name="PLoS Biol.">
        <title>Gene gain and loss during evolution of obligate parasitism in the white rust pathogen of Arabidopsis thaliana.</title>
        <authorList>
            <person name="Kemen E."/>
            <person name="Gardiner A."/>
            <person name="Schultz-Larsen T."/>
            <person name="Kemen A.C."/>
            <person name="Balmuth A.L."/>
            <person name="Robert-Seilaniantz A."/>
            <person name="Bailey K."/>
            <person name="Holub E."/>
            <person name="Studholme D.J."/>
            <person name="Maclean D."/>
            <person name="Jones J.D."/>
        </authorList>
    </citation>
    <scope>NUCLEOTIDE SEQUENCE</scope>
</reference>
<reference evidence="2" key="2">
    <citation type="submission" date="2011-02" db="EMBL/GenBank/DDBJ databases">
        <authorList>
            <person name="MacLean D."/>
        </authorList>
    </citation>
    <scope>NUCLEOTIDE SEQUENCE</scope>
</reference>
<proteinExistence type="predicted"/>
<evidence type="ECO:0000313" key="2">
    <source>
        <dbReference type="EMBL" id="CCA18845.1"/>
    </source>
</evidence>
<protein>
    <submittedName>
        <fullName evidence="2">AlNc14C57G4310 protein</fullName>
    </submittedName>
</protein>
<dbReference type="AlphaFoldDB" id="F0WCD0"/>
<dbReference type="HOGENOM" id="CLU_712528_0_0_1"/>
<accession>F0WCD0</accession>
<feature type="region of interest" description="Disordered" evidence="1">
    <location>
        <begin position="366"/>
        <end position="388"/>
    </location>
</feature>
<evidence type="ECO:0000256" key="1">
    <source>
        <dbReference type="SAM" id="MobiDB-lite"/>
    </source>
</evidence>
<organism evidence="2">
    <name type="scientific">Albugo laibachii Nc14</name>
    <dbReference type="NCBI Taxonomy" id="890382"/>
    <lineage>
        <taxon>Eukaryota</taxon>
        <taxon>Sar</taxon>
        <taxon>Stramenopiles</taxon>
        <taxon>Oomycota</taxon>
        <taxon>Peronosporomycetes</taxon>
        <taxon>Albuginales</taxon>
        <taxon>Albuginaceae</taxon>
        <taxon>Albugo</taxon>
    </lineage>
</organism>
<gene>
    <name evidence="2" type="primary">AlNc14C57G4310</name>
    <name evidence="2" type="ORF">ALNC14_049880</name>
</gene>
<dbReference type="EMBL" id="FR824102">
    <property type="protein sequence ID" value="CCA18845.1"/>
    <property type="molecule type" value="Genomic_DNA"/>
</dbReference>